<dbReference type="SUPFAM" id="SSF51905">
    <property type="entry name" value="FAD/NAD(P)-binding domain"/>
    <property type="match status" value="1"/>
</dbReference>
<evidence type="ECO:0000313" key="8">
    <source>
        <dbReference type="Proteomes" id="UP001556367"/>
    </source>
</evidence>
<name>A0ABR3JL01_9AGAR</name>
<keyword evidence="2" id="KW-0285">Flavoprotein</keyword>
<keyword evidence="4" id="KW-0560">Oxidoreductase</keyword>
<keyword evidence="3" id="KW-0274">FAD</keyword>
<evidence type="ECO:0000313" key="7">
    <source>
        <dbReference type="EMBL" id="KAL0956145.1"/>
    </source>
</evidence>
<comment type="similarity">
    <text evidence="1">Belongs to the paxM FAD-dependent monooxygenase family.</text>
</comment>
<comment type="caution">
    <text evidence="7">The sequence shown here is derived from an EMBL/GenBank/DDBJ whole genome shotgun (WGS) entry which is preliminary data.</text>
</comment>
<dbReference type="PRINTS" id="PR00420">
    <property type="entry name" value="RNGMNOXGNASE"/>
</dbReference>
<sequence length="408" mass="45050">MSPTKVIIIGCGIAGPVLAMFLKMKGYGPIIYERLEDQLDAGIGIMLQTNGLRVLSLIPGLIDKLKGQIVERAAAYSILPEETALLGDTDAPRKLMLDRHGFGLMGIRRTLLLHTLIAAAEERGVQVVRGHELTRIQQKVDCVIVTFKNGNEDTGGFVVGCDGLHSNTRVCLFGQEQADFTGLTQMGGVAPTPEALSQASVMVNYFADGAHMISYPISQTHTGWAITRREPELKESWRSLDDEKQTQIKTGEFSTWPFGAGELVKHADRIVKYGLYDRPELAAWHKDRVVLLGDAAHPTSPHLGQGANQAFEDVYHLVRVLLKYNPDAGNPDTAALAKAFEEYENVRIPRSATLVKAARKMGDLRVTHGVENCLRRNEAFKHMGDDLEVVYETYKPIVEFPFLGESEI</sequence>
<dbReference type="PANTHER" id="PTHR13789">
    <property type="entry name" value="MONOOXYGENASE"/>
    <property type="match status" value="1"/>
</dbReference>
<feature type="domain" description="FAD-binding" evidence="6">
    <location>
        <begin position="4"/>
        <end position="324"/>
    </location>
</feature>
<evidence type="ECO:0000259" key="6">
    <source>
        <dbReference type="Pfam" id="PF01494"/>
    </source>
</evidence>
<evidence type="ECO:0000256" key="1">
    <source>
        <dbReference type="ARBA" id="ARBA00007992"/>
    </source>
</evidence>
<evidence type="ECO:0000256" key="5">
    <source>
        <dbReference type="ARBA" id="ARBA00023033"/>
    </source>
</evidence>
<proteinExistence type="inferred from homology"/>
<dbReference type="InterPro" id="IPR036188">
    <property type="entry name" value="FAD/NAD-bd_sf"/>
</dbReference>
<accession>A0ABR3JL01</accession>
<keyword evidence="8" id="KW-1185">Reference proteome</keyword>
<evidence type="ECO:0000256" key="3">
    <source>
        <dbReference type="ARBA" id="ARBA00022827"/>
    </source>
</evidence>
<gene>
    <name evidence="7" type="ORF">HGRIS_002308</name>
</gene>
<organism evidence="7 8">
    <name type="scientific">Hohenbuehelia grisea</name>
    <dbReference type="NCBI Taxonomy" id="104357"/>
    <lineage>
        <taxon>Eukaryota</taxon>
        <taxon>Fungi</taxon>
        <taxon>Dikarya</taxon>
        <taxon>Basidiomycota</taxon>
        <taxon>Agaricomycotina</taxon>
        <taxon>Agaricomycetes</taxon>
        <taxon>Agaricomycetidae</taxon>
        <taxon>Agaricales</taxon>
        <taxon>Pleurotineae</taxon>
        <taxon>Pleurotaceae</taxon>
        <taxon>Hohenbuehelia</taxon>
    </lineage>
</organism>
<dbReference type="Gene3D" id="3.50.50.60">
    <property type="entry name" value="FAD/NAD(P)-binding domain"/>
    <property type="match status" value="1"/>
</dbReference>
<reference evidence="8" key="1">
    <citation type="submission" date="2024-06" db="EMBL/GenBank/DDBJ databases">
        <title>Multi-omics analyses provide insights into the biosynthesis of the anticancer antibiotic pleurotin in Hohenbuehelia grisea.</title>
        <authorList>
            <person name="Weaver J.A."/>
            <person name="Alberti F."/>
        </authorList>
    </citation>
    <scope>NUCLEOTIDE SEQUENCE [LARGE SCALE GENOMIC DNA]</scope>
    <source>
        <strain evidence="8">T-177</strain>
    </source>
</reference>
<dbReference type="EMBL" id="JASNQZ010000006">
    <property type="protein sequence ID" value="KAL0956145.1"/>
    <property type="molecule type" value="Genomic_DNA"/>
</dbReference>
<evidence type="ECO:0000256" key="2">
    <source>
        <dbReference type="ARBA" id="ARBA00022630"/>
    </source>
</evidence>
<dbReference type="Pfam" id="PF01494">
    <property type="entry name" value="FAD_binding_3"/>
    <property type="match status" value="1"/>
</dbReference>
<protein>
    <recommendedName>
        <fullName evidence="6">FAD-binding domain-containing protein</fullName>
    </recommendedName>
</protein>
<keyword evidence="5" id="KW-0503">Monooxygenase</keyword>
<dbReference type="InterPro" id="IPR050493">
    <property type="entry name" value="FAD-dep_Monooxygenase_BioMet"/>
</dbReference>
<evidence type="ECO:0000256" key="4">
    <source>
        <dbReference type="ARBA" id="ARBA00023002"/>
    </source>
</evidence>
<dbReference type="PANTHER" id="PTHR13789:SF309">
    <property type="entry name" value="PUTATIVE (AFU_ORTHOLOGUE AFUA_6G14510)-RELATED"/>
    <property type="match status" value="1"/>
</dbReference>
<dbReference type="Proteomes" id="UP001556367">
    <property type="component" value="Unassembled WGS sequence"/>
</dbReference>
<dbReference type="InterPro" id="IPR002938">
    <property type="entry name" value="FAD-bd"/>
</dbReference>